<dbReference type="EC" id="2.7.7.41" evidence="6 18"/>
<protein>
    <recommendedName>
        <fullName evidence="7 18">Phosphatidate cytidylyltransferase</fullName>
        <ecNumber evidence="6 18">2.7.7.41</ecNumber>
    </recommendedName>
</protein>
<dbReference type="UniPathway" id="UPA00557">
    <property type="reaction ID" value="UER00614"/>
</dbReference>
<feature type="transmembrane region" description="Helical" evidence="19">
    <location>
        <begin position="35"/>
        <end position="54"/>
    </location>
</feature>
<comment type="similarity">
    <text evidence="5 18">Belongs to the CDS family.</text>
</comment>
<feature type="transmembrane region" description="Helical" evidence="19">
    <location>
        <begin position="12"/>
        <end position="29"/>
    </location>
</feature>
<keyword evidence="17" id="KW-1208">Phospholipid metabolism</keyword>
<dbReference type="GO" id="GO:0004605">
    <property type="term" value="F:phosphatidate cytidylyltransferase activity"/>
    <property type="evidence" value="ECO:0007669"/>
    <property type="project" value="UniProtKB-EC"/>
</dbReference>
<keyword evidence="21" id="KW-1185">Reference proteome</keyword>
<evidence type="ECO:0000256" key="6">
    <source>
        <dbReference type="ARBA" id="ARBA00012487"/>
    </source>
</evidence>
<evidence type="ECO:0000256" key="5">
    <source>
        <dbReference type="ARBA" id="ARBA00010185"/>
    </source>
</evidence>
<dbReference type="PANTHER" id="PTHR46382">
    <property type="entry name" value="PHOSPHATIDATE CYTIDYLYLTRANSFERASE"/>
    <property type="match status" value="1"/>
</dbReference>
<evidence type="ECO:0000256" key="1">
    <source>
        <dbReference type="ARBA" id="ARBA00001698"/>
    </source>
</evidence>
<evidence type="ECO:0000256" key="19">
    <source>
        <dbReference type="SAM" id="Phobius"/>
    </source>
</evidence>
<dbReference type="GO" id="GO:0016024">
    <property type="term" value="P:CDP-diacylglycerol biosynthetic process"/>
    <property type="evidence" value="ECO:0007669"/>
    <property type="project" value="UniProtKB-UniPathway"/>
</dbReference>
<dbReference type="Proteomes" id="UP000249746">
    <property type="component" value="Unassembled WGS sequence"/>
</dbReference>
<comment type="pathway">
    <text evidence="4">Lipid metabolism.</text>
</comment>
<reference evidence="20 21" key="1">
    <citation type="submission" date="2017-03" db="EMBL/GenBank/DDBJ databases">
        <title>Genomic and clinical evidence uncovers the enterohepatic species Helicobacter valdiviensis as a potential human intestinal pathogen.</title>
        <authorList>
            <person name="Fresia P."/>
            <person name="Jara R."/>
            <person name="Sierra R."/>
            <person name="Ferres I."/>
            <person name="Greif G."/>
            <person name="Iraola G."/>
            <person name="Collado L."/>
        </authorList>
    </citation>
    <scope>NUCLEOTIDE SEQUENCE [LARGE SCALE GENOMIC DNA]</scope>
    <source>
        <strain evidence="20 21">WBE14</strain>
    </source>
</reference>
<keyword evidence="10 18" id="KW-0808">Transferase</keyword>
<dbReference type="Pfam" id="PF01148">
    <property type="entry name" value="CTP_transf_1"/>
    <property type="match status" value="1"/>
</dbReference>
<evidence type="ECO:0000256" key="3">
    <source>
        <dbReference type="ARBA" id="ARBA00005119"/>
    </source>
</evidence>
<evidence type="ECO:0000256" key="11">
    <source>
        <dbReference type="ARBA" id="ARBA00022692"/>
    </source>
</evidence>
<gene>
    <name evidence="20" type="ORF">B6S12_00080</name>
</gene>
<evidence type="ECO:0000256" key="7">
    <source>
        <dbReference type="ARBA" id="ARBA00019373"/>
    </source>
</evidence>
<comment type="pathway">
    <text evidence="3 18">Phospholipid metabolism; CDP-diacylglycerol biosynthesis; CDP-diacylglycerol from sn-glycerol 3-phosphate: step 3/3.</text>
</comment>
<evidence type="ECO:0000313" key="20">
    <source>
        <dbReference type="EMBL" id="PZT49031.1"/>
    </source>
</evidence>
<dbReference type="EMBL" id="NBIU01000001">
    <property type="protein sequence ID" value="PZT49031.1"/>
    <property type="molecule type" value="Genomic_DNA"/>
</dbReference>
<evidence type="ECO:0000256" key="10">
    <source>
        <dbReference type="ARBA" id="ARBA00022679"/>
    </source>
</evidence>
<keyword evidence="14" id="KW-0443">Lipid metabolism</keyword>
<comment type="catalytic activity">
    <reaction evidence="1 18">
        <text>a 1,2-diacyl-sn-glycero-3-phosphate + CTP + H(+) = a CDP-1,2-diacyl-sn-glycerol + diphosphate</text>
        <dbReference type="Rhea" id="RHEA:16229"/>
        <dbReference type="ChEBI" id="CHEBI:15378"/>
        <dbReference type="ChEBI" id="CHEBI:33019"/>
        <dbReference type="ChEBI" id="CHEBI:37563"/>
        <dbReference type="ChEBI" id="CHEBI:58332"/>
        <dbReference type="ChEBI" id="CHEBI:58608"/>
        <dbReference type="EC" id="2.7.7.41"/>
    </reaction>
</comment>
<evidence type="ECO:0000313" key="21">
    <source>
        <dbReference type="Proteomes" id="UP000249746"/>
    </source>
</evidence>
<keyword evidence="12 18" id="KW-0548">Nucleotidyltransferase</keyword>
<keyword evidence="13 19" id="KW-1133">Transmembrane helix</keyword>
<dbReference type="OrthoDB" id="9799199at2"/>
<evidence type="ECO:0000256" key="15">
    <source>
        <dbReference type="ARBA" id="ARBA00023136"/>
    </source>
</evidence>
<dbReference type="PANTHER" id="PTHR46382:SF1">
    <property type="entry name" value="PHOSPHATIDATE CYTIDYLYLTRANSFERASE"/>
    <property type="match status" value="1"/>
</dbReference>
<comment type="subcellular location">
    <subcellularLocation>
        <location evidence="2">Cell membrane</location>
        <topology evidence="2">Multi-pass membrane protein</topology>
    </subcellularLocation>
</comment>
<feature type="transmembrane region" description="Helical" evidence="19">
    <location>
        <begin position="106"/>
        <end position="124"/>
    </location>
</feature>
<evidence type="ECO:0000256" key="14">
    <source>
        <dbReference type="ARBA" id="ARBA00023098"/>
    </source>
</evidence>
<dbReference type="InterPro" id="IPR000374">
    <property type="entry name" value="PC_trans"/>
</dbReference>
<evidence type="ECO:0000256" key="18">
    <source>
        <dbReference type="RuleBase" id="RU003938"/>
    </source>
</evidence>
<comment type="caution">
    <text evidence="20">The sequence shown here is derived from an EMBL/GenBank/DDBJ whole genome shotgun (WGS) entry which is preliminary data.</text>
</comment>
<feature type="transmembrane region" description="Helical" evidence="19">
    <location>
        <begin position="197"/>
        <end position="215"/>
    </location>
</feature>
<evidence type="ECO:0000256" key="9">
    <source>
        <dbReference type="ARBA" id="ARBA00022516"/>
    </source>
</evidence>
<sequence length="263" mass="29525">MLEKIKTLEPTRFYTAILMLIFILLVIVFHNLMLIWMILGIALIIGFYEAYKLYCGFKAPLWALGLMMFLWIGVYLYPNPLELIFLVAILLASYQAYTKKGQIKHFMPFLYPCVPFIFLFYLYANYGINSIIWLLIVVALSDSAAYFGGKLFGGKFFANSTFCKTSPNKTKEGVLIGISCATIFGTLGGLGVCSFSYSLFISILVSLASVFGDLYESYLKRTAGVKDSGKIFPGHGGILDRLDGYFFGGTLMYILLEIFKGNF</sequence>
<dbReference type="GO" id="GO:0005886">
    <property type="term" value="C:plasma membrane"/>
    <property type="evidence" value="ECO:0007669"/>
    <property type="project" value="UniProtKB-SubCell"/>
</dbReference>
<evidence type="ECO:0000256" key="4">
    <source>
        <dbReference type="ARBA" id="ARBA00005189"/>
    </source>
</evidence>
<keyword evidence="15 19" id="KW-0472">Membrane</keyword>
<evidence type="ECO:0000256" key="16">
    <source>
        <dbReference type="ARBA" id="ARBA00023209"/>
    </source>
</evidence>
<proteinExistence type="inferred from homology"/>
<feature type="transmembrane region" description="Helical" evidence="19">
    <location>
        <begin position="130"/>
        <end position="152"/>
    </location>
</feature>
<dbReference type="RefSeq" id="WP_111228781.1">
    <property type="nucleotide sequence ID" value="NZ_NBIU01000001.1"/>
</dbReference>
<dbReference type="PROSITE" id="PS01315">
    <property type="entry name" value="CDS"/>
    <property type="match status" value="1"/>
</dbReference>
<keyword evidence="8" id="KW-1003">Cell membrane</keyword>
<keyword evidence="16" id="KW-0594">Phospholipid biosynthesis</keyword>
<keyword evidence="11 18" id="KW-0812">Transmembrane</keyword>
<evidence type="ECO:0000256" key="8">
    <source>
        <dbReference type="ARBA" id="ARBA00022475"/>
    </source>
</evidence>
<evidence type="ECO:0000256" key="17">
    <source>
        <dbReference type="ARBA" id="ARBA00023264"/>
    </source>
</evidence>
<accession>A0A2W6MYB8</accession>
<evidence type="ECO:0000256" key="2">
    <source>
        <dbReference type="ARBA" id="ARBA00004651"/>
    </source>
</evidence>
<evidence type="ECO:0000256" key="13">
    <source>
        <dbReference type="ARBA" id="ARBA00022989"/>
    </source>
</evidence>
<evidence type="ECO:0000256" key="12">
    <source>
        <dbReference type="ARBA" id="ARBA00022695"/>
    </source>
</evidence>
<keyword evidence="9" id="KW-0444">Lipid biosynthesis</keyword>
<organism evidence="20 21">
    <name type="scientific">Helicobacter valdiviensis</name>
    <dbReference type="NCBI Taxonomy" id="1458358"/>
    <lineage>
        <taxon>Bacteria</taxon>
        <taxon>Pseudomonadati</taxon>
        <taxon>Campylobacterota</taxon>
        <taxon>Epsilonproteobacteria</taxon>
        <taxon>Campylobacterales</taxon>
        <taxon>Helicobacteraceae</taxon>
        <taxon>Helicobacter</taxon>
    </lineage>
</organism>
<feature type="transmembrane region" description="Helical" evidence="19">
    <location>
        <begin position="173"/>
        <end position="191"/>
    </location>
</feature>
<dbReference type="AlphaFoldDB" id="A0A2W6MYB8"/>
<name>A0A2W6MYB8_9HELI</name>